<evidence type="ECO:0000259" key="2">
    <source>
        <dbReference type="Pfam" id="PF13020"/>
    </source>
</evidence>
<dbReference type="RefSeq" id="WP_267311730.1">
    <property type="nucleotide sequence ID" value="NZ_JABXXV010000017.1"/>
</dbReference>
<dbReference type="Pfam" id="PF12102">
    <property type="entry name" value="MrcB_N"/>
    <property type="match status" value="1"/>
</dbReference>
<proteinExistence type="predicted"/>
<feature type="domain" description="Type IV methyl-directed restriction enzyme EcoKMcrB subunit DNA-binding" evidence="1">
    <location>
        <begin position="14"/>
        <end position="180"/>
    </location>
</feature>
<evidence type="ECO:0000313" key="4">
    <source>
        <dbReference type="Proteomes" id="UP001516351"/>
    </source>
</evidence>
<gene>
    <name evidence="3" type="ORF">HW542_15830</name>
</gene>
<dbReference type="Pfam" id="PF13020">
    <property type="entry name" value="NOV_C"/>
    <property type="match status" value="1"/>
</dbReference>
<dbReference type="Gene3D" id="3.30.920.90">
    <property type="match status" value="1"/>
</dbReference>
<protein>
    <submittedName>
        <fullName evidence="3">DUF3578 domain-containing protein</fullName>
    </submittedName>
</protein>
<dbReference type="EMBL" id="JABXXV010000017">
    <property type="protein sequence ID" value="NVN48263.1"/>
    <property type="molecule type" value="Genomic_DNA"/>
</dbReference>
<keyword evidence="4" id="KW-1185">Reference proteome</keyword>
<dbReference type="InterPro" id="IPR021961">
    <property type="entry name" value="McrB_DNA-bd"/>
</dbReference>
<sequence length="361" mass="39399">MIDTLKRICALQPAYSSQNTSPMKERGILIRQTLPQELRALHDEFAAALGPFGADLSFEGRDGTGLKTSSPWTRIFARSMSPSAREGFYVVLHFAADGSAVFITVGCGSTIWANGDLHPIEGSVLDRRTRWARSIVAEQFGTLAPFDQSISLGAASDLSRSFERATALSRRVSVEEMDDQSIETFLVQAVERLRAIYEAQHAERDISSAAAIELAVERLAAPSATRFTGQGFGLTADERRVVELHAMELATIALKKEGFSVADVSTTSSFDLLASNASEQLKIEVKGTTNDSGEAILLTQRELLLHREEKGKTGLIVVSSIRLDRSATSPIASGGKVEVQLRWDVDSWDAIPLAFRLTRRV</sequence>
<reference evidence="3 4" key="1">
    <citation type="submission" date="2020-06" db="EMBL/GenBank/DDBJ databases">
        <title>Synonyms of Asaia species.</title>
        <authorList>
            <person name="Sombolestani A."/>
        </authorList>
    </citation>
    <scope>NUCLEOTIDE SEQUENCE [LARGE SCALE GENOMIC DNA]</scope>
    <source>
        <strain evidence="3 4">LMG 27047</strain>
    </source>
</reference>
<evidence type="ECO:0000313" key="3">
    <source>
        <dbReference type="EMBL" id="NVN48263.1"/>
    </source>
</evidence>
<name>A0ABX2P8G5_9PROT</name>
<comment type="caution">
    <text evidence="3">The sequence shown here is derived from an EMBL/GenBank/DDBJ whole genome shotgun (WGS) entry which is preliminary data.</text>
</comment>
<dbReference type="Proteomes" id="UP001516351">
    <property type="component" value="Unassembled WGS sequence"/>
</dbReference>
<dbReference type="InterPro" id="IPR024975">
    <property type="entry name" value="NOV_C"/>
</dbReference>
<evidence type="ECO:0000259" key="1">
    <source>
        <dbReference type="Pfam" id="PF12102"/>
    </source>
</evidence>
<feature type="domain" description="Protein NO VEIN C-terminal" evidence="2">
    <location>
        <begin position="243"/>
        <end position="320"/>
    </location>
</feature>
<accession>A0ABX2P8G5</accession>
<organism evidence="3 4">
    <name type="scientific">Asaia spathodeae</name>
    <dbReference type="NCBI Taxonomy" id="657016"/>
    <lineage>
        <taxon>Bacteria</taxon>
        <taxon>Pseudomonadati</taxon>
        <taxon>Pseudomonadota</taxon>
        <taxon>Alphaproteobacteria</taxon>
        <taxon>Acetobacterales</taxon>
        <taxon>Acetobacteraceae</taxon>
        <taxon>Asaia</taxon>
    </lineage>
</organism>